<dbReference type="PANTHER" id="PTHR12406:SF7">
    <property type="entry name" value="PATATIN-LIKE PHOSPHOLIPASE DOMAIN-CONTAINING PROTEIN 4"/>
    <property type="match status" value="1"/>
</dbReference>
<dbReference type="PROSITE" id="PS51635">
    <property type="entry name" value="PNPLA"/>
    <property type="match status" value="1"/>
</dbReference>
<evidence type="ECO:0000256" key="2">
    <source>
        <dbReference type="PROSITE-ProRule" id="PRU01161"/>
    </source>
</evidence>
<dbReference type="OMA" id="WQFATGI"/>
<keyword evidence="2" id="KW-0442">Lipid degradation</keyword>
<name>A0A151ZDH3_TIELA</name>
<dbReference type="InterPro" id="IPR033562">
    <property type="entry name" value="PLPL"/>
</dbReference>
<keyword evidence="1 2" id="KW-0443">Lipid metabolism</keyword>
<protein>
    <submittedName>
        <fullName evidence="4">Patatin family protein</fullName>
    </submittedName>
</protein>
<feature type="short sequence motif" description="DGA/G" evidence="2">
    <location>
        <begin position="173"/>
        <end position="175"/>
    </location>
</feature>
<dbReference type="Pfam" id="PF01734">
    <property type="entry name" value="Patatin"/>
    <property type="match status" value="1"/>
</dbReference>
<dbReference type="GO" id="GO:0055088">
    <property type="term" value="P:lipid homeostasis"/>
    <property type="evidence" value="ECO:0007669"/>
    <property type="project" value="TreeGrafter"/>
</dbReference>
<dbReference type="OrthoDB" id="17120at2759"/>
<organism evidence="4 5">
    <name type="scientific">Tieghemostelium lacteum</name>
    <name type="common">Slime mold</name>
    <name type="synonym">Dictyostelium lacteum</name>
    <dbReference type="NCBI Taxonomy" id="361077"/>
    <lineage>
        <taxon>Eukaryota</taxon>
        <taxon>Amoebozoa</taxon>
        <taxon>Evosea</taxon>
        <taxon>Eumycetozoa</taxon>
        <taxon>Dictyostelia</taxon>
        <taxon>Dictyosteliales</taxon>
        <taxon>Raperosteliaceae</taxon>
        <taxon>Tieghemostelium</taxon>
    </lineage>
</organism>
<dbReference type="GO" id="GO:0005811">
    <property type="term" value="C:lipid droplet"/>
    <property type="evidence" value="ECO:0007669"/>
    <property type="project" value="TreeGrafter"/>
</dbReference>
<evidence type="ECO:0000313" key="5">
    <source>
        <dbReference type="Proteomes" id="UP000076078"/>
    </source>
</evidence>
<dbReference type="EMBL" id="LODT01000031">
    <property type="protein sequence ID" value="KYQ92003.1"/>
    <property type="molecule type" value="Genomic_DNA"/>
</dbReference>
<comment type="caution">
    <text evidence="4">The sequence shown here is derived from an EMBL/GenBank/DDBJ whole genome shotgun (WGS) entry which is preliminary data.</text>
</comment>
<feature type="domain" description="PNPLA" evidence="3">
    <location>
        <begin position="7"/>
        <end position="186"/>
    </location>
</feature>
<evidence type="ECO:0000256" key="1">
    <source>
        <dbReference type="ARBA" id="ARBA00023098"/>
    </source>
</evidence>
<evidence type="ECO:0000259" key="3">
    <source>
        <dbReference type="PROSITE" id="PS51635"/>
    </source>
</evidence>
<gene>
    <name evidence="4" type="ORF">DLAC_06827</name>
</gene>
<feature type="short sequence motif" description="GXSXG" evidence="2">
    <location>
        <begin position="42"/>
        <end position="46"/>
    </location>
</feature>
<accession>A0A151ZDH3</accession>
<dbReference type="GO" id="GO:0005737">
    <property type="term" value="C:cytoplasm"/>
    <property type="evidence" value="ECO:0007669"/>
    <property type="project" value="TreeGrafter"/>
</dbReference>
<feature type="active site" description="Nucleophile" evidence="2">
    <location>
        <position position="44"/>
    </location>
</feature>
<dbReference type="GO" id="GO:0019433">
    <property type="term" value="P:triglyceride catabolic process"/>
    <property type="evidence" value="ECO:0007669"/>
    <property type="project" value="TreeGrafter"/>
</dbReference>
<proteinExistence type="predicted"/>
<dbReference type="SUPFAM" id="SSF52151">
    <property type="entry name" value="FabD/lysophospholipase-like"/>
    <property type="match status" value="1"/>
</dbReference>
<dbReference type="Proteomes" id="UP000076078">
    <property type="component" value="Unassembled WGS sequence"/>
</dbReference>
<keyword evidence="2" id="KW-0378">Hydrolase</keyword>
<sequence>MSICRAVTLSGAGDRGAVEAGVIAALVANRPAEENQWSFVTGISAGAINAASIAMFGVGNEKAASDFLTSQWLNISKSQVYNNWIPGGILEGILFKQGMYNTEALSEFLHKYVNVEALQSSNRSLLIGATSLTTGLFTIFEKSDPNIIQGVYASAAVPGIFPPVEKDGDTYVDGGETYMTPITDTARLCADTGADQIVIDIILGVGNPEASMNVSSESTIPLLLRSWTIVTHNIFMKDIETAKQAFPSATFNLFYPTQKLPGTFLDFDHSAVLLKYGYEDAVAELQNQNLKIKSLRM</sequence>
<dbReference type="GO" id="GO:0004806">
    <property type="term" value="F:triacylglycerol lipase activity"/>
    <property type="evidence" value="ECO:0007669"/>
    <property type="project" value="TreeGrafter"/>
</dbReference>
<evidence type="ECO:0000313" key="4">
    <source>
        <dbReference type="EMBL" id="KYQ92003.1"/>
    </source>
</evidence>
<reference evidence="4 5" key="1">
    <citation type="submission" date="2015-12" db="EMBL/GenBank/DDBJ databases">
        <title>Dictyostelia acquired genes for synthesis and detection of signals that induce cell-type specialization by lateral gene transfer from prokaryotes.</title>
        <authorList>
            <person name="Gloeckner G."/>
            <person name="Schaap P."/>
        </authorList>
    </citation>
    <scope>NUCLEOTIDE SEQUENCE [LARGE SCALE GENOMIC DNA]</scope>
    <source>
        <strain evidence="4 5">TK</strain>
    </source>
</reference>
<dbReference type="InterPro" id="IPR016035">
    <property type="entry name" value="Acyl_Trfase/lysoPLipase"/>
</dbReference>
<feature type="active site" description="Proton acceptor" evidence="2">
    <location>
        <position position="173"/>
    </location>
</feature>
<dbReference type="InterPro" id="IPR002641">
    <property type="entry name" value="PNPLA_dom"/>
</dbReference>
<dbReference type="AlphaFoldDB" id="A0A151ZDH3"/>
<dbReference type="Gene3D" id="3.40.1090.10">
    <property type="entry name" value="Cytosolic phospholipase A2 catalytic domain"/>
    <property type="match status" value="1"/>
</dbReference>
<dbReference type="GO" id="GO:0016020">
    <property type="term" value="C:membrane"/>
    <property type="evidence" value="ECO:0007669"/>
    <property type="project" value="TreeGrafter"/>
</dbReference>
<dbReference type="InParanoid" id="A0A151ZDH3"/>
<keyword evidence="5" id="KW-1185">Reference proteome</keyword>
<feature type="short sequence motif" description="GXGXXG" evidence="2">
    <location>
        <begin position="11"/>
        <end position="16"/>
    </location>
</feature>
<dbReference type="PANTHER" id="PTHR12406">
    <property type="entry name" value="CALCIUM-INDEPENDENT PHOSPHOLIPASE A2 IPLA2 -RELATED"/>
    <property type="match status" value="1"/>
</dbReference>